<accession>A0A3E0IQS1</accession>
<dbReference type="SUPFAM" id="SSF52540">
    <property type="entry name" value="P-loop containing nucleoside triphosphate hydrolases"/>
    <property type="match status" value="1"/>
</dbReference>
<evidence type="ECO:0000256" key="4">
    <source>
        <dbReference type="ARBA" id="ARBA00022840"/>
    </source>
</evidence>
<dbReference type="Gene3D" id="3.40.50.300">
    <property type="entry name" value="P-loop containing nucleotide triphosphate hydrolases"/>
    <property type="match status" value="1"/>
</dbReference>
<dbReference type="GO" id="GO:0016020">
    <property type="term" value="C:membrane"/>
    <property type="evidence" value="ECO:0007669"/>
    <property type="project" value="InterPro"/>
</dbReference>
<keyword evidence="6" id="KW-1133">Transmembrane helix</keyword>
<dbReference type="GO" id="GO:0140359">
    <property type="term" value="F:ABC-type transporter activity"/>
    <property type="evidence" value="ECO:0007669"/>
    <property type="project" value="InterPro"/>
</dbReference>
<feature type="domain" description="ABC transporter" evidence="7">
    <location>
        <begin position="10"/>
        <end position="250"/>
    </location>
</feature>
<dbReference type="GO" id="GO:0005524">
    <property type="term" value="F:ATP binding"/>
    <property type="evidence" value="ECO:0007669"/>
    <property type="project" value="UniProtKB-KW"/>
</dbReference>
<keyword evidence="6" id="KW-0472">Membrane</keyword>
<proteinExistence type="inferred from homology"/>
<dbReference type="Pfam" id="PF00005">
    <property type="entry name" value="ABC_tran"/>
    <property type="match status" value="1"/>
</dbReference>
<comment type="similarity">
    <text evidence="1">Belongs to the ABC transporter superfamily.</text>
</comment>
<dbReference type="SMART" id="SM00382">
    <property type="entry name" value="AAA"/>
    <property type="match status" value="1"/>
</dbReference>
<comment type="caution">
    <text evidence="8">The sequence shown here is derived from an EMBL/GenBank/DDBJ whole genome shotgun (WGS) entry which is preliminary data.</text>
</comment>
<dbReference type="RefSeq" id="WP_115925738.1">
    <property type="nucleotide sequence ID" value="NZ_CAJUZQ010000013.1"/>
</dbReference>
<evidence type="ECO:0000259" key="7">
    <source>
        <dbReference type="PROSITE" id="PS50893"/>
    </source>
</evidence>
<dbReference type="InterPro" id="IPR017871">
    <property type="entry name" value="ABC_transporter-like_CS"/>
</dbReference>
<keyword evidence="3" id="KW-0547">Nucleotide-binding</keyword>
<dbReference type="CDD" id="cd03220">
    <property type="entry name" value="ABC_KpsT_Wzt"/>
    <property type="match status" value="1"/>
</dbReference>
<name>A0A3E0IQS1_9STAP</name>
<dbReference type="InterPro" id="IPR003439">
    <property type="entry name" value="ABC_transporter-like_ATP-bd"/>
</dbReference>
<dbReference type="InterPro" id="IPR003593">
    <property type="entry name" value="AAA+_ATPase"/>
</dbReference>
<keyword evidence="2" id="KW-0813">Transport</keyword>
<evidence type="ECO:0000256" key="5">
    <source>
        <dbReference type="ARBA" id="ARBA00022967"/>
    </source>
</evidence>
<protein>
    <submittedName>
        <fullName evidence="8">ABC transporter ATP-binding protein</fullName>
    </submittedName>
</protein>
<evidence type="ECO:0000256" key="3">
    <source>
        <dbReference type="ARBA" id="ARBA00022741"/>
    </source>
</evidence>
<keyword evidence="5" id="KW-1278">Translocase</keyword>
<organism evidence="8 9">
    <name type="scientific">Staphylococcus felis</name>
    <dbReference type="NCBI Taxonomy" id="46127"/>
    <lineage>
        <taxon>Bacteria</taxon>
        <taxon>Bacillati</taxon>
        <taxon>Bacillota</taxon>
        <taxon>Bacilli</taxon>
        <taxon>Bacillales</taxon>
        <taxon>Staphylococcaceae</taxon>
        <taxon>Staphylococcus</taxon>
    </lineage>
</organism>
<reference evidence="8 9" key="1">
    <citation type="journal article" date="2018" name="Vet. Microbiol.">
        <title>Characterisation of Staphylococcus felis isolated from cats using whole genome sequencing.</title>
        <authorList>
            <person name="Worthing K."/>
            <person name="Pang S."/>
            <person name="Trott D.J."/>
            <person name="Abraham S."/>
            <person name="Coombs G.W."/>
            <person name="Jordan D."/>
            <person name="McIntyre L."/>
            <person name="Davies M.R."/>
            <person name="Norris J."/>
        </authorList>
    </citation>
    <scope>NUCLEOTIDE SEQUENCE [LARGE SCALE GENOMIC DNA]</scope>
    <source>
        <strain evidence="8 9">F9</strain>
    </source>
</reference>
<dbReference type="AlphaFoldDB" id="A0A3E0IQS1"/>
<dbReference type="Proteomes" id="UP000256562">
    <property type="component" value="Unassembled WGS sequence"/>
</dbReference>
<dbReference type="OrthoDB" id="9778870at2"/>
<dbReference type="InterPro" id="IPR027417">
    <property type="entry name" value="P-loop_NTPase"/>
</dbReference>
<evidence type="ECO:0000313" key="9">
    <source>
        <dbReference type="Proteomes" id="UP000256562"/>
    </source>
</evidence>
<sequence>MPYTQEKYKVKCSNVSKVYDLNRSRKEKIMSLFTFGRSYNSKPYYALYNINFEVEEGTSVGIIGLNGSGKSTLSNILGQVVMPSTGHIETRGKPSLIAIGAGLNPLFTGEENIRYKCLMHGMSQKEIDNKFDDIVKFSELDDFIYQPLKSYSSGMKSRLGFSIAIHTDPDILIVDEALSVGDETFSNKCIEKMKEFQGRGKTIFFVSHSASQIKKMCDKAIWVHYGEMIAYGDVNEVVKRYNHLVQRIKKMTKQEQVIYKKKKLKQQQNRIVESHLIEDNINPLRTMSLIGISILVWIGAALLQLGILN</sequence>
<dbReference type="PROSITE" id="PS50893">
    <property type="entry name" value="ABC_TRANSPORTER_2"/>
    <property type="match status" value="1"/>
</dbReference>
<evidence type="ECO:0000313" key="8">
    <source>
        <dbReference type="EMBL" id="REH97469.1"/>
    </source>
</evidence>
<evidence type="ECO:0000256" key="2">
    <source>
        <dbReference type="ARBA" id="ARBA00022448"/>
    </source>
</evidence>
<evidence type="ECO:0000256" key="6">
    <source>
        <dbReference type="SAM" id="Phobius"/>
    </source>
</evidence>
<feature type="transmembrane region" description="Helical" evidence="6">
    <location>
        <begin position="287"/>
        <end position="308"/>
    </location>
</feature>
<gene>
    <name evidence="8" type="ORF">DOS83_04355</name>
</gene>
<dbReference type="GO" id="GO:0016887">
    <property type="term" value="F:ATP hydrolysis activity"/>
    <property type="evidence" value="ECO:0007669"/>
    <property type="project" value="InterPro"/>
</dbReference>
<dbReference type="InterPro" id="IPR015860">
    <property type="entry name" value="ABC_transpr_TagH-like"/>
</dbReference>
<dbReference type="InterPro" id="IPR050683">
    <property type="entry name" value="Bact_Polysacc_Export_ATP-bd"/>
</dbReference>
<dbReference type="PANTHER" id="PTHR46743:SF2">
    <property type="entry name" value="TEICHOIC ACIDS EXPORT ATP-BINDING PROTEIN TAGH"/>
    <property type="match status" value="1"/>
</dbReference>
<dbReference type="EMBL" id="QKXQ01000203">
    <property type="protein sequence ID" value="REH97469.1"/>
    <property type="molecule type" value="Genomic_DNA"/>
</dbReference>
<dbReference type="PANTHER" id="PTHR46743">
    <property type="entry name" value="TEICHOIC ACIDS EXPORT ATP-BINDING PROTEIN TAGH"/>
    <property type="match status" value="1"/>
</dbReference>
<keyword evidence="4 8" id="KW-0067">ATP-binding</keyword>
<keyword evidence="6" id="KW-0812">Transmembrane</keyword>
<evidence type="ECO:0000256" key="1">
    <source>
        <dbReference type="ARBA" id="ARBA00005417"/>
    </source>
</evidence>
<dbReference type="PROSITE" id="PS00211">
    <property type="entry name" value="ABC_TRANSPORTER_1"/>
    <property type="match status" value="1"/>
</dbReference>